<dbReference type="Gene3D" id="3.40.50.720">
    <property type="entry name" value="NAD(P)-binding Rossmann-like Domain"/>
    <property type="match status" value="1"/>
</dbReference>
<gene>
    <name evidence="3" type="ORF">QCA50_010805</name>
</gene>
<comment type="caution">
    <text evidence="3">The sequence shown here is derived from an EMBL/GenBank/DDBJ whole genome shotgun (WGS) entry which is preliminary data.</text>
</comment>
<keyword evidence="4" id="KW-1185">Reference proteome</keyword>
<reference evidence="3 4" key="1">
    <citation type="submission" date="2022-09" db="EMBL/GenBank/DDBJ databases">
        <authorList>
            <person name="Palmer J.M."/>
        </authorList>
    </citation>
    <scope>NUCLEOTIDE SEQUENCE [LARGE SCALE GENOMIC DNA]</scope>
    <source>
        <strain evidence="3 4">DSM 7382</strain>
    </source>
</reference>
<accession>A0AAW0G2T8</accession>
<keyword evidence="2" id="KW-0560">Oxidoreductase</keyword>
<dbReference type="PANTHER" id="PTHR43669">
    <property type="entry name" value="5-KETO-D-GLUCONATE 5-REDUCTASE"/>
    <property type="match status" value="1"/>
</dbReference>
<evidence type="ECO:0000256" key="2">
    <source>
        <dbReference type="ARBA" id="ARBA00023002"/>
    </source>
</evidence>
<dbReference type="PANTHER" id="PTHR43669:SF3">
    <property type="entry name" value="ALCOHOL DEHYDROGENASE, PUTATIVE (AFU_ORTHOLOGUE AFUA_3G03445)-RELATED"/>
    <property type="match status" value="1"/>
</dbReference>
<organism evidence="3 4">
    <name type="scientific">Cerrena zonata</name>
    <dbReference type="NCBI Taxonomy" id="2478898"/>
    <lineage>
        <taxon>Eukaryota</taxon>
        <taxon>Fungi</taxon>
        <taxon>Dikarya</taxon>
        <taxon>Basidiomycota</taxon>
        <taxon>Agaricomycotina</taxon>
        <taxon>Agaricomycetes</taxon>
        <taxon>Polyporales</taxon>
        <taxon>Cerrenaceae</taxon>
        <taxon>Cerrena</taxon>
    </lineage>
</organism>
<comment type="similarity">
    <text evidence="1">Belongs to the short-chain dehydrogenases/reductases (SDR) family.</text>
</comment>
<dbReference type="EMBL" id="JASBNA010000018">
    <property type="protein sequence ID" value="KAK7685994.1"/>
    <property type="molecule type" value="Genomic_DNA"/>
</dbReference>
<dbReference type="Proteomes" id="UP001385951">
    <property type="component" value="Unassembled WGS sequence"/>
</dbReference>
<evidence type="ECO:0000313" key="3">
    <source>
        <dbReference type="EMBL" id="KAK7685994.1"/>
    </source>
</evidence>
<dbReference type="InterPro" id="IPR036291">
    <property type="entry name" value="NAD(P)-bd_dom_sf"/>
</dbReference>
<sequence length="93" mass="9785">MSPRVAFITGAAGGIGESIALRLASESEEISFTLLDLQGKETDLQNVVKKLEAQGRKAIFITADVSVEEQVKNAVDTCVETFGGLDIMVANAG</sequence>
<protein>
    <submittedName>
        <fullName evidence="3">Uncharacterized protein</fullName>
    </submittedName>
</protein>
<dbReference type="AlphaFoldDB" id="A0AAW0G2T8"/>
<proteinExistence type="inferred from homology"/>
<dbReference type="GO" id="GO:0016491">
    <property type="term" value="F:oxidoreductase activity"/>
    <property type="evidence" value="ECO:0007669"/>
    <property type="project" value="UniProtKB-KW"/>
</dbReference>
<dbReference type="InterPro" id="IPR002347">
    <property type="entry name" value="SDR_fam"/>
</dbReference>
<evidence type="ECO:0000313" key="4">
    <source>
        <dbReference type="Proteomes" id="UP001385951"/>
    </source>
</evidence>
<dbReference type="SUPFAM" id="SSF51735">
    <property type="entry name" value="NAD(P)-binding Rossmann-fold domains"/>
    <property type="match status" value="1"/>
</dbReference>
<name>A0AAW0G2T8_9APHY</name>
<dbReference type="Pfam" id="PF00106">
    <property type="entry name" value="adh_short"/>
    <property type="match status" value="1"/>
</dbReference>
<evidence type="ECO:0000256" key="1">
    <source>
        <dbReference type="ARBA" id="ARBA00006484"/>
    </source>
</evidence>
<dbReference type="PRINTS" id="PR00081">
    <property type="entry name" value="GDHRDH"/>
</dbReference>